<accession>A4TDE9</accession>
<protein>
    <submittedName>
        <fullName evidence="9">Acyl-CoA dehydrogenase domain protein</fullName>
    </submittedName>
</protein>
<dbReference type="Pfam" id="PF00441">
    <property type="entry name" value="Acyl-CoA_dh_1"/>
    <property type="match status" value="1"/>
</dbReference>
<evidence type="ECO:0000256" key="3">
    <source>
        <dbReference type="ARBA" id="ARBA00022630"/>
    </source>
</evidence>
<feature type="domain" description="Acyl-CoA dehydrogenase/oxidase C-terminal" evidence="6">
    <location>
        <begin position="333"/>
        <end position="460"/>
    </location>
</feature>
<evidence type="ECO:0000256" key="2">
    <source>
        <dbReference type="ARBA" id="ARBA00009347"/>
    </source>
</evidence>
<dbReference type="Gene3D" id="1.20.140.10">
    <property type="entry name" value="Butyryl-CoA Dehydrogenase, subunit A, domain 3"/>
    <property type="match status" value="1"/>
</dbReference>
<dbReference type="Pfam" id="PF02771">
    <property type="entry name" value="Acyl-CoA_dh_N"/>
    <property type="match status" value="1"/>
</dbReference>
<dbReference type="AlphaFoldDB" id="A4TDE9"/>
<dbReference type="InterPro" id="IPR006091">
    <property type="entry name" value="Acyl-CoA_Oxase/DH_mid-dom"/>
</dbReference>
<evidence type="ECO:0000256" key="5">
    <source>
        <dbReference type="RuleBase" id="RU362125"/>
    </source>
</evidence>
<dbReference type="KEGG" id="mgi:Mflv_4455"/>
<dbReference type="Pfam" id="PF02770">
    <property type="entry name" value="Acyl-CoA_dh_M"/>
    <property type="match status" value="1"/>
</dbReference>
<dbReference type="SUPFAM" id="SSF47203">
    <property type="entry name" value="Acyl-CoA dehydrogenase C-terminal domain-like"/>
    <property type="match status" value="1"/>
</dbReference>
<dbReference type="SUPFAM" id="SSF56645">
    <property type="entry name" value="Acyl-CoA dehydrogenase NM domain-like"/>
    <property type="match status" value="1"/>
</dbReference>
<reference evidence="9" key="2">
    <citation type="journal article" date="2013" name="PLoS ONE">
        <title>A Gene Expression Study of the Activities of Aromatic Ring-Cleavage Dioxygenases in Mycobacterium gilvum PYR-GCK to Changes in Salinity and pH during Pyrene Degradation.</title>
        <authorList>
            <person name="Badejo A.C."/>
            <person name="Badejo A.O."/>
            <person name="Shin K.H."/>
            <person name="Chai Y.G."/>
        </authorList>
    </citation>
    <scope>NUCLEOTIDE SEQUENCE [LARGE SCALE GENOMIC DNA]</scope>
    <source>
        <strain evidence="9">PYR-GCK</strain>
    </source>
</reference>
<dbReference type="InterPro" id="IPR006089">
    <property type="entry name" value="Acyl-CoA_DH_CS"/>
</dbReference>
<dbReference type="InterPro" id="IPR009100">
    <property type="entry name" value="AcylCoA_DH/oxidase_NM_dom_sf"/>
</dbReference>
<keyword evidence="4 5" id="KW-0274">FAD</keyword>
<evidence type="ECO:0000256" key="1">
    <source>
        <dbReference type="ARBA" id="ARBA00001974"/>
    </source>
</evidence>
<dbReference type="HOGENOM" id="CLU_018204_3_5_11"/>
<dbReference type="OrthoDB" id="142556at2"/>
<dbReference type="InterPro" id="IPR037069">
    <property type="entry name" value="AcylCoA_DH/ox_N_sf"/>
</dbReference>
<dbReference type="STRING" id="350054.Mflv_4455"/>
<comment type="similarity">
    <text evidence="2 5">Belongs to the acyl-CoA dehydrogenase family.</text>
</comment>
<evidence type="ECO:0000256" key="4">
    <source>
        <dbReference type="ARBA" id="ARBA00022827"/>
    </source>
</evidence>
<dbReference type="InterPro" id="IPR036250">
    <property type="entry name" value="AcylCo_DH-like_C"/>
</dbReference>
<dbReference type="InterPro" id="IPR046373">
    <property type="entry name" value="Acyl-CoA_Oxase/DH_mid-dom_sf"/>
</dbReference>
<reference evidence="9" key="1">
    <citation type="submission" date="2007-04" db="EMBL/GenBank/DDBJ databases">
        <authorList>
            <consortium name="US DOE Joint Genome Institute"/>
            <person name="Copeland A."/>
            <person name="Lucas S."/>
            <person name="Lapidus A."/>
            <person name="Barry K."/>
            <person name="Detter J.C."/>
            <person name="Glavina del Rio T."/>
            <person name="Hammon N."/>
            <person name="Israni S."/>
            <person name="Dalin E."/>
            <person name="Tice H."/>
            <person name="Pitluck S."/>
            <person name="Chain P."/>
            <person name="Malfatti S."/>
            <person name="Shin M."/>
            <person name="Vergez L."/>
            <person name="Schmutz J."/>
            <person name="Larimer F."/>
            <person name="Land M."/>
            <person name="Hauser L."/>
            <person name="Kyrpides N."/>
            <person name="Mikhailova N."/>
            <person name="Miller C."/>
            <person name="Richardson P."/>
        </authorList>
    </citation>
    <scope>NUCLEOTIDE SEQUENCE</scope>
    <source>
        <strain evidence="9">PYR-GCK</strain>
    </source>
</reference>
<dbReference type="Gene3D" id="2.40.110.10">
    <property type="entry name" value="Butyryl-CoA Dehydrogenase, subunit A, domain 2"/>
    <property type="match status" value="1"/>
</dbReference>
<gene>
    <name evidence="9" type="ordered locus">Mflv_4455</name>
</gene>
<keyword evidence="5" id="KW-0560">Oxidoreductase</keyword>
<proteinExistence type="inferred from homology"/>
<sequence length="464" mass="49363">MTNTLPPKRGDRESAVGLQKHRRTAIDVGMALLTPLMGQEFLDKYNLRDPLNRGLKYGVKHGFSAAGAATRQFKRVQGIGKPATRLTENRPKGSDYFDLTPDDDQKMIVQTVEEFAEEILRPAAHDADDAATYPPDLIAKAAELGITAINIPEDFDGIAEHRSTVTNALVAEALAYGDMGLALPILAPGGVASALTHWGSADQQATYLREFAGESVPQACLAIAEPHPLFDPTALRTTAVRTPSGYRLDGVKSLVPAAADAELFIIAAALGGKPALFLVEASTPGLTVTADPSMGIRAAALGRVELAKVTVPLSARLGEEDASAADTAQIYSDAIALSRLGWAALAVGTSHAVLDYVIPYVKEREAFGEPIARRQSVAFMCANIAIELDGLRLITWRGASRAEQGLSFAREAALAKKLGADKGMQIGLDGVQLLGGHGYTKEHPVERWYRDLRAIGVAEGVVVL</sequence>
<dbReference type="GO" id="GO:0050660">
    <property type="term" value="F:flavin adenine dinucleotide binding"/>
    <property type="evidence" value="ECO:0007669"/>
    <property type="project" value="InterPro"/>
</dbReference>
<keyword evidence="3 5" id="KW-0285">Flavoprotein</keyword>
<evidence type="ECO:0000259" key="7">
    <source>
        <dbReference type="Pfam" id="PF02770"/>
    </source>
</evidence>
<dbReference type="GO" id="GO:0003995">
    <property type="term" value="F:acyl-CoA dehydrogenase activity"/>
    <property type="evidence" value="ECO:0007669"/>
    <property type="project" value="InterPro"/>
</dbReference>
<dbReference type="eggNOG" id="COG1960">
    <property type="taxonomic scope" value="Bacteria"/>
</dbReference>
<dbReference type="InterPro" id="IPR009075">
    <property type="entry name" value="AcylCo_DH/oxidase_C"/>
</dbReference>
<feature type="domain" description="Acyl-CoA oxidase/dehydrogenase middle" evidence="7">
    <location>
        <begin position="220"/>
        <end position="309"/>
    </location>
</feature>
<dbReference type="PROSITE" id="PS00073">
    <property type="entry name" value="ACYL_COA_DH_2"/>
    <property type="match status" value="1"/>
</dbReference>
<dbReference type="EMBL" id="CP000656">
    <property type="protein sequence ID" value="ABP46924.1"/>
    <property type="molecule type" value="Genomic_DNA"/>
</dbReference>
<organism evidence="9">
    <name type="scientific">Mycolicibacterium gilvum (strain PYR-GCK)</name>
    <name type="common">Mycobacterium gilvum (strain PYR-GCK)</name>
    <dbReference type="NCBI Taxonomy" id="350054"/>
    <lineage>
        <taxon>Bacteria</taxon>
        <taxon>Bacillati</taxon>
        <taxon>Actinomycetota</taxon>
        <taxon>Actinomycetes</taxon>
        <taxon>Mycobacteriales</taxon>
        <taxon>Mycobacteriaceae</taxon>
        <taxon>Mycolicibacterium</taxon>
    </lineage>
</organism>
<dbReference type="InterPro" id="IPR013786">
    <property type="entry name" value="AcylCoA_DH/ox_N"/>
</dbReference>
<name>A4TDE9_MYCGI</name>
<evidence type="ECO:0000313" key="9">
    <source>
        <dbReference type="EMBL" id="ABP46924.1"/>
    </source>
</evidence>
<dbReference type="PANTHER" id="PTHR43884:SF12">
    <property type="entry name" value="ISOVALERYL-COA DEHYDROGENASE, MITOCHONDRIAL-RELATED"/>
    <property type="match status" value="1"/>
</dbReference>
<dbReference type="PANTHER" id="PTHR43884">
    <property type="entry name" value="ACYL-COA DEHYDROGENASE"/>
    <property type="match status" value="1"/>
</dbReference>
<dbReference type="Gene3D" id="1.10.540.10">
    <property type="entry name" value="Acyl-CoA dehydrogenase/oxidase, N-terminal domain"/>
    <property type="match status" value="1"/>
</dbReference>
<evidence type="ECO:0000259" key="6">
    <source>
        <dbReference type="Pfam" id="PF00441"/>
    </source>
</evidence>
<feature type="domain" description="Acyl-CoA dehydrogenase/oxidase N-terminal" evidence="8">
    <location>
        <begin position="103"/>
        <end position="212"/>
    </location>
</feature>
<comment type="cofactor">
    <cofactor evidence="1 5">
        <name>FAD</name>
        <dbReference type="ChEBI" id="CHEBI:57692"/>
    </cofactor>
</comment>
<evidence type="ECO:0000259" key="8">
    <source>
        <dbReference type="Pfam" id="PF02771"/>
    </source>
</evidence>
<dbReference type="FunFam" id="1.20.140.10:FF:000026">
    <property type="entry name" value="Acyl-CoA dehydrogenase FadE24"/>
    <property type="match status" value="1"/>
</dbReference>